<dbReference type="EMBL" id="CP030139">
    <property type="protein sequence ID" value="AZB73475.1"/>
    <property type="molecule type" value="Genomic_DNA"/>
</dbReference>
<accession>A0AAN1QQD1</accession>
<keyword evidence="1" id="KW-0378">Hydrolase</keyword>
<sequence length="251" mass="27085">MPLLRLLDDRSSDRWQMSVQALLFDKDGTLANSEAFLKRLVLARYGAIAKRVPTLSPDLLLSWGYRQEQVDPAGLMAIGSRQENLIAAAAAIAIQGFSWTQALKLVTEAFSEGDAACEPKAVQTPLLSSIRELLQLARSLGLKIAVISADSEAQIQAFLDCYQLNDWVDLIWGCDRQPSKPDPATVLTVCQQLNIDPQSAVVIGDADSDLQMAAGAGVAAIAAAWGWSQAPKFELIAPIATQVEDLVLIPD</sequence>
<dbReference type="InterPro" id="IPR023214">
    <property type="entry name" value="HAD_sf"/>
</dbReference>
<dbReference type="InterPro" id="IPR036412">
    <property type="entry name" value="HAD-like_sf"/>
</dbReference>
<protein>
    <submittedName>
        <fullName evidence="1">HAD-IA family hydrolase</fullName>
    </submittedName>
</protein>
<dbReference type="RefSeq" id="WP_208674344.1">
    <property type="nucleotide sequence ID" value="NZ_CP030139.2"/>
</dbReference>
<gene>
    <name evidence="1" type="ORF">DOP62_12845</name>
</gene>
<dbReference type="SFLD" id="SFLDS00003">
    <property type="entry name" value="Haloacid_Dehalogenase"/>
    <property type="match status" value="1"/>
</dbReference>
<dbReference type="Gene3D" id="3.40.50.1000">
    <property type="entry name" value="HAD superfamily/HAD-like"/>
    <property type="match status" value="1"/>
</dbReference>
<name>A0AAN1QQD1_SYNEL</name>
<dbReference type="Gene3D" id="1.10.150.240">
    <property type="entry name" value="Putative phosphatase, domain 2"/>
    <property type="match status" value="1"/>
</dbReference>
<evidence type="ECO:0000313" key="2">
    <source>
        <dbReference type="Proteomes" id="UP000267249"/>
    </source>
</evidence>
<dbReference type="PANTHER" id="PTHR43434:SF1">
    <property type="entry name" value="PHOSPHOGLYCOLATE PHOSPHATASE"/>
    <property type="match status" value="1"/>
</dbReference>
<dbReference type="GO" id="GO:0006281">
    <property type="term" value="P:DNA repair"/>
    <property type="evidence" value="ECO:0007669"/>
    <property type="project" value="TreeGrafter"/>
</dbReference>
<dbReference type="NCBIfam" id="TIGR01549">
    <property type="entry name" value="HAD-SF-IA-v1"/>
    <property type="match status" value="1"/>
</dbReference>
<dbReference type="GO" id="GO:0008967">
    <property type="term" value="F:phosphoglycolate phosphatase activity"/>
    <property type="evidence" value="ECO:0007669"/>
    <property type="project" value="TreeGrafter"/>
</dbReference>
<organism evidence="1 2">
    <name type="scientific">Synechococcus elongatus PCC 11801</name>
    <dbReference type="NCBI Taxonomy" id="2219813"/>
    <lineage>
        <taxon>Bacteria</taxon>
        <taxon>Bacillati</taxon>
        <taxon>Cyanobacteriota</taxon>
        <taxon>Cyanophyceae</taxon>
        <taxon>Synechococcales</taxon>
        <taxon>Synechococcaceae</taxon>
        <taxon>Synechococcus</taxon>
    </lineage>
</organism>
<dbReference type="PANTHER" id="PTHR43434">
    <property type="entry name" value="PHOSPHOGLYCOLATE PHOSPHATASE"/>
    <property type="match status" value="1"/>
</dbReference>
<dbReference type="SFLD" id="SFLDG01129">
    <property type="entry name" value="C1.5:_HAD__Beta-PGM__Phosphata"/>
    <property type="match status" value="1"/>
</dbReference>
<dbReference type="GO" id="GO:0005829">
    <property type="term" value="C:cytosol"/>
    <property type="evidence" value="ECO:0007669"/>
    <property type="project" value="TreeGrafter"/>
</dbReference>
<dbReference type="InterPro" id="IPR023198">
    <property type="entry name" value="PGP-like_dom2"/>
</dbReference>
<dbReference type="SUPFAM" id="SSF56784">
    <property type="entry name" value="HAD-like"/>
    <property type="match status" value="1"/>
</dbReference>
<dbReference type="InterPro" id="IPR050155">
    <property type="entry name" value="HAD-like_hydrolase_sf"/>
</dbReference>
<proteinExistence type="predicted"/>
<reference evidence="1 2" key="1">
    <citation type="journal article" date="2018" name="Sci. Rep.">
        <title>Genome Features and Biochemical Characteristics of a Robust, Fast Growing and Naturally Transformable Cyanobacterium Synechococcus elongatus PCC 11801 Isolated from India.</title>
        <authorList>
            <person name="Jaiswal D."/>
            <person name="Sengupta A."/>
            <person name="Sohoni S."/>
            <person name="Sengupta S."/>
            <person name="Phadnavis A.G."/>
            <person name="Pakrasi H.B."/>
            <person name="Wangikar P.P."/>
        </authorList>
    </citation>
    <scope>NUCLEOTIDE SEQUENCE [LARGE SCALE GENOMIC DNA]</scope>
    <source>
        <strain evidence="1 2">PCC 11801</strain>
    </source>
</reference>
<dbReference type="AlphaFoldDB" id="A0AAN1QQD1"/>
<evidence type="ECO:0000313" key="1">
    <source>
        <dbReference type="EMBL" id="AZB73475.1"/>
    </source>
</evidence>
<dbReference type="Pfam" id="PF00702">
    <property type="entry name" value="Hydrolase"/>
    <property type="match status" value="1"/>
</dbReference>
<dbReference type="Proteomes" id="UP000267249">
    <property type="component" value="Chromosome"/>
</dbReference>
<dbReference type="CDD" id="cd01427">
    <property type="entry name" value="HAD_like"/>
    <property type="match status" value="1"/>
</dbReference>
<dbReference type="InterPro" id="IPR006439">
    <property type="entry name" value="HAD-SF_hydro_IA"/>
</dbReference>